<sequence>MIKYWPNQQNIHLNNAIVELFFEIEKKLVLNNYNKSNQYLYLDILNTRTRTQLLQYVLSEFKTLVLDLIEINLKHETLNKFSNKIEKIFIYKTYEKFIKNFNCTTLKHNKNTILDCENKSLIEYLLTYLIFGSCKINHKIFIFEPNYTPYHQVKILLEHFIIEIGNNITKVIINSLTNTHNINSFLKRSNICNKLYTSNRSIILFTNNLKWQAFIKSYIYEVKSLYNERQQIWIIGQEGILTKYIYISREKESKNLKNIKVIFILWLEIKDLFIPKIEKLIIQIFKYFLYCSINLFSNTIIILVKVMIFYLKV</sequence>
<name>A0A1Z1MI58_9FLOR</name>
<dbReference type="GeneID" id="33358495"/>
<dbReference type="PIRSF" id="PIRSF036962">
    <property type="entry name" value="UCP036962_SignTr_Ycf55"/>
    <property type="match status" value="1"/>
</dbReference>
<keyword evidence="2" id="KW-0150">Chloroplast</keyword>
<dbReference type="Pfam" id="PF12452">
    <property type="entry name" value="DUF3685"/>
    <property type="match status" value="1"/>
</dbReference>
<keyword evidence="1" id="KW-0472">Membrane</keyword>
<proteinExistence type="predicted"/>
<dbReference type="RefSeq" id="YP_009396319.1">
    <property type="nucleotide sequence ID" value="NC_035282.1"/>
</dbReference>
<protein>
    <submittedName>
        <fullName evidence="2">Uncharacterized protein</fullName>
    </submittedName>
</protein>
<keyword evidence="1" id="KW-1133">Transmembrane helix</keyword>
<dbReference type="InterPro" id="IPR017077">
    <property type="entry name" value="Uncharacterised_Ycf55_algae"/>
</dbReference>
<keyword evidence="2" id="KW-0934">Plastid</keyword>
<feature type="transmembrane region" description="Helical" evidence="1">
    <location>
        <begin position="287"/>
        <end position="311"/>
    </location>
</feature>
<evidence type="ECO:0000256" key="1">
    <source>
        <dbReference type="SAM" id="Phobius"/>
    </source>
</evidence>
<reference evidence="2" key="1">
    <citation type="journal article" date="2017" name="J. Phycol.">
        <title>Analysis of chloroplast genomes and a supermatrix inform reclassification of the Rhodomelaceae (Rhodophyta).</title>
        <authorList>
            <person name="Diaz-Tapia P."/>
            <person name="Maggs C.A."/>
            <person name="West J.A."/>
            <person name="Verbruggen H."/>
        </authorList>
    </citation>
    <scope>NUCLEOTIDE SEQUENCE</scope>
    <source>
        <strain evidence="2">PD899</strain>
    </source>
</reference>
<gene>
    <name evidence="2" type="primary">ycf55</name>
</gene>
<accession>A0A1Z1MI58</accession>
<dbReference type="InterPro" id="IPR022552">
    <property type="entry name" value="UPF_Ycf55"/>
</dbReference>
<dbReference type="AlphaFoldDB" id="A0A1Z1MI58"/>
<geneLocation type="chloroplast" evidence="2"/>
<evidence type="ECO:0000313" key="2">
    <source>
        <dbReference type="EMBL" id="ARW65505.1"/>
    </source>
</evidence>
<dbReference type="EMBL" id="MF101438">
    <property type="protein sequence ID" value="ARW65505.1"/>
    <property type="molecule type" value="Genomic_DNA"/>
</dbReference>
<organism evidence="2">
    <name type="scientific">Polysiphonia scopulorum</name>
    <dbReference type="NCBI Taxonomy" id="257860"/>
    <lineage>
        <taxon>Eukaryota</taxon>
        <taxon>Rhodophyta</taxon>
        <taxon>Florideophyceae</taxon>
        <taxon>Rhodymeniophycidae</taxon>
        <taxon>Ceramiales</taxon>
        <taxon>Rhodomelaceae</taxon>
        <taxon>Polysiphonioideae</taxon>
        <taxon>Polysiphonia</taxon>
    </lineage>
</organism>
<keyword evidence="1" id="KW-0812">Transmembrane</keyword>